<feature type="region of interest" description="Disordered" evidence="1">
    <location>
        <begin position="147"/>
        <end position="175"/>
    </location>
</feature>
<feature type="compositionally biased region" description="Basic and acidic residues" evidence="1">
    <location>
        <begin position="101"/>
        <end position="112"/>
    </location>
</feature>
<accession>A0ABQ9TYZ4</accession>
<evidence type="ECO:0000313" key="3">
    <source>
        <dbReference type="Proteomes" id="UP001266305"/>
    </source>
</evidence>
<keyword evidence="3" id="KW-1185">Reference proteome</keyword>
<dbReference type="Proteomes" id="UP001266305">
    <property type="component" value="Unassembled WGS sequence"/>
</dbReference>
<protein>
    <submittedName>
        <fullName evidence="2">Uncharacterized protein</fullName>
    </submittedName>
</protein>
<evidence type="ECO:0000313" key="2">
    <source>
        <dbReference type="EMBL" id="KAK2090042.1"/>
    </source>
</evidence>
<comment type="caution">
    <text evidence="2">The sequence shown here is derived from an EMBL/GenBank/DDBJ whole genome shotgun (WGS) entry which is preliminary data.</text>
</comment>
<reference evidence="2 3" key="1">
    <citation type="submission" date="2023-05" db="EMBL/GenBank/DDBJ databases">
        <title>B98-5 Cell Line De Novo Hybrid Assembly: An Optical Mapping Approach.</title>
        <authorList>
            <person name="Kananen K."/>
            <person name="Auerbach J.A."/>
            <person name="Kautto E."/>
            <person name="Blachly J.S."/>
        </authorList>
    </citation>
    <scope>NUCLEOTIDE SEQUENCE [LARGE SCALE GENOMIC DNA]</scope>
    <source>
        <strain evidence="2">B95-8</strain>
        <tissue evidence="2">Cell line</tissue>
    </source>
</reference>
<name>A0ABQ9TYZ4_SAGOE</name>
<proteinExistence type="predicted"/>
<feature type="region of interest" description="Disordered" evidence="1">
    <location>
        <begin position="17"/>
        <end position="53"/>
    </location>
</feature>
<sequence length="175" mass="18853">MRDYEALWWVGQVQCDGGPSRPSHSPGSLQGANLEGRLLSLAGRSEPSPAHADHTITSLASLSAPLASSQVGPKKDRLFLAGFKEWGDTTGTQSDSVTQRTGDHSERRELKASHRTRRGMGMAGAKIPLTDEATDWREGKLSETWHSPRLQNPSALGGIVPQQTDPGPLHFAGDH</sequence>
<feature type="compositionally biased region" description="Low complexity" evidence="1">
    <location>
        <begin position="17"/>
        <end position="28"/>
    </location>
</feature>
<feature type="compositionally biased region" description="Polar residues" evidence="1">
    <location>
        <begin position="89"/>
        <end position="100"/>
    </location>
</feature>
<feature type="region of interest" description="Disordered" evidence="1">
    <location>
        <begin position="84"/>
        <end position="116"/>
    </location>
</feature>
<evidence type="ECO:0000256" key="1">
    <source>
        <dbReference type="SAM" id="MobiDB-lite"/>
    </source>
</evidence>
<gene>
    <name evidence="2" type="ORF">P7K49_031298</name>
</gene>
<dbReference type="EMBL" id="JASSZA010000017">
    <property type="protein sequence ID" value="KAK2090042.1"/>
    <property type="molecule type" value="Genomic_DNA"/>
</dbReference>
<organism evidence="2 3">
    <name type="scientific">Saguinus oedipus</name>
    <name type="common">Cotton-top tamarin</name>
    <name type="synonym">Oedipomidas oedipus</name>
    <dbReference type="NCBI Taxonomy" id="9490"/>
    <lineage>
        <taxon>Eukaryota</taxon>
        <taxon>Metazoa</taxon>
        <taxon>Chordata</taxon>
        <taxon>Craniata</taxon>
        <taxon>Vertebrata</taxon>
        <taxon>Euteleostomi</taxon>
        <taxon>Mammalia</taxon>
        <taxon>Eutheria</taxon>
        <taxon>Euarchontoglires</taxon>
        <taxon>Primates</taxon>
        <taxon>Haplorrhini</taxon>
        <taxon>Platyrrhini</taxon>
        <taxon>Cebidae</taxon>
        <taxon>Callitrichinae</taxon>
        <taxon>Saguinus</taxon>
    </lineage>
</organism>